<feature type="domain" description="ABC transporter" evidence="4">
    <location>
        <begin position="7"/>
        <end position="245"/>
    </location>
</feature>
<reference evidence="5" key="1">
    <citation type="journal article" date="2019" name="PLoS Negl. Trop. Dis.">
        <title>Revisiting the worldwide diversity of Leptospira species in the environment.</title>
        <authorList>
            <person name="Vincent A.T."/>
            <person name="Schiettekatte O."/>
            <person name="Bourhy P."/>
            <person name="Veyrier F.J."/>
            <person name="Picardeau M."/>
        </authorList>
    </citation>
    <scope>NUCLEOTIDE SEQUENCE [LARGE SCALE GENOMIC DNA]</scope>
    <source>
        <strain evidence="5">201400974</strain>
    </source>
</reference>
<protein>
    <submittedName>
        <fullName evidence="5">ATP-binding cassette domain-containing protein</fullName>
    </submittedName>
</protein>
<dbReference type="EMBL" id="RQHV01000062">
    <property type="protein sequence ID" value="TGN07221.1"/>
    <property type="molecule type" value="Genomic_DNA"/>
</dbReference>
<evidence type="ECO:0000256" key="3">
    <source>
        <dbReference type="ARBA" id="ARBA00022840"/>
    </source>
</evidence>
<evidence type="ECO:0000256" key="2">
    <source>
        <dbReference type="ARBA" id="ARBA00022741"/>
    </source>
</evidence>
<dbReference type="PANTHER" id="PTHR43023:SF3">
    <property type="entry name" value="PROTEIN TRIGALACTOSYLDIACYLGLYCEROL 3, CHLOROPLASTIC"/>
    <property type="match status" value="1"/>
</dbReference>
<dbReference type="Proteomes" id="UP000298264">
    <property type="component" value="Unassembled WGS sequence"/>
</dbReference>
<dbReference type="AlphaFoldDB" id="A0A4R9LPL2"/>
<name>A0A4R9LPL2_9LEPT</name>
<accession>A0A4R9LPL2</accession>
<dbReference type="InterPro" id="IPR003439">
    <property type="entry name" value="ABC_transporter-like_ATP-bd"/>
</dbReference>
<dbReference type="Pfam" id="PF00005">
    <property type="entry name" value="ABC_tran"/>
    <property type="match status" value="1"/>
</dbReference>
<organism evidence="5 6">
    <name type="scientific">Leptospira ilyithenensis</name>
    <dbReference type="NCBI Taxonomy" id="2484901"/>
    <lineage>
        <taxon>Bacteria</taxon>
        <taxon>Pseudomonadati</taxon>
        <taxon>Spirochaetota</taxon>
        <taxon>Spirochaetia</taxon>
        <taxon>Leptospirales</taxon>
        <taxon>Leptospiraceae</taxon>
        <taxon>Leptospira</taxon>
    </lineage>
</organism>
<keyword evidence="1" id="KW-0813">Transport</keyword>
<dbReference type="OrthoDB" id="9784332at2"/>
<keyword evidence="6" id="KW-1185">Reference proteome</keyword>
<dbReference type="PANTHER" id="PTHR43023">
    <property type="entry name" value="PROTEIN TRIGALACTOSYLDIACYLGLYCEROL 3, CHLOROPLASTIC"/>
    <property type="match status" value="1"/>
</dbReference>
<dbReference type="SUPFAM" id="SSF52540">
    <property type="entry name" value="P-loop containing nucleoside triphosphate hydrolases"/>
    <property type="match status" value="1"/>
</dbReference>
<evidence type="ECO:0000313" key="5">
    <source>
        <dbReference type="EMBL" id="TGN07221.1"/>
    </source>
</evidence>
<dbReference type="InterPro" id="IPR003593">
    <property type="entry name" value="AAA+_ATPase"/>
</dbReference>
<dbReference type="GO" id="GO:0005524">
    <property type="term" value="F:ATP binding"/>
    <property type="evidence" value="ECO:0007669"/>
    <property type="project" value="UniProtKB-KW"/>
</dbReference>
<evidence type="ECO:0000256" key="1">
    <source>
        <dbReference type="ARBA" id="ARBA00022448"/>
    </source>
</evidence>
<dbReference type="GO" id="GO:0016887">
    <property type="term" value="F:ATP hydrolysis activity"/>
    <property type="evidence" value="ECO:0007669"/>
    <property type="project" value="InterPro"/>
</dbReference>
<keyword evidence="2" id="KW-0547">Nucleotide-binding</keyword>
<evidence type="ECO:0000259" key="4">
    <source>
        <dbReference type="PROSITE" id="PS50893"/>
    </source>
</evidence>
<dbReference type="Gene3D" id="3.40.50.300">
    <property type="entry name" value="P-loop containing nucleotide triphosphate hydrolases"/>
    <property type="match status" value="1"/>
</dbReference>
<gene>
    <name evidence="5" type="ORF">EHS11_18070</name>
</gene>
<proteinExistence type="predicted"/>
<keyword evidence="3 5" id="KW-0067">ATP-binding</keyword>
<dbReference type="InterPro" id="IPR027417">
    <property type="entry name" value="P-loop_NTPase"/>
</dbReference>
<dbReference type="SMART" id="SM00382">
    <property type="entry name" value="AAA"/>
    <property type="match status" value="1"/>
</dbReference>
<sequence length="255" mass="28294">MMEDSIIEVEHLKTGYGQNIVMNDISFSVKRGEIFGILGGSGCGKSTVLKNMIGLTPPISGKIWIEEDDIVTAEGKDKIRIWNKIGVMYQQSALFGSMTLLQNVKLPLEEFTNLPVEAMDTIARMKLKMVGLEAFVDLMPSELSGGMKKRAAIARAMAMDPEILFLDEPSAGLDPITSVDLDHLIIRLSRSLGVTFVIVTHELPSVFTMADRVIVLDKETKGIIAEGRPKDLKEKAKGSFVYRFFNRLSEENIKK</sequence>
<dbReference type="PROSITE" id="PS50893">
    <property type="entry name" value="ABC_TRANSPORTER_2"/>
    <property type="match status" value="1"/>
</dbReference>
<dbReference type="PROSITE" id="PS00211">
    <property type="entry name" value="ABC_TRANSPORTER_1"/>
    <property type="match status" value="1"/>
</dbReference>
<dbReference type="InterPro" id="IPR017871">
    <property type="entry name" value="ABC_transporter-like_CS"/>
</dbReference>
<evidence type="ECO:0000313" key="6">
    <source>
        <dbReference type="Proteomes" id="UP000298264"/>
    </source>
</evidence>
<comment type="caution">
    <text evidence="5">The sequence shown here is derived from an EMBL/GenBank/DDBJ whole genome shotgun (WGS) entry which is preliminary data.</text>
</comment>